<feature type="region of interest" description="Disordered" evidence="2">
    <location>
        <begin position="219"/>
        <end position="266"/>
    </location>
</feature>
<comment type="caution">
    <text evidence="3">The sequence shown here is derived from an EMBL/GenBank/DDBJ whole genome shotgun (WGS) entry which is preliminary data.</text>
</comment>
<reference evidence="3" key="2">
    <citation type="submission" date="2020-09" db="EMBL/GenBank/DDBJ databases">
        <authorList>
            <person name="Sun Q."/>
            <person name="Ohkuma M."/>
        </authorList>
    </citation>
    <scope>NUCLEOTIDE SEQUENCE</scope>
    <source>
        <strain evidence="3">JCM 5069</strain>
    </source>
</reference>
<evidence type="ECO:0000256" key="1">
    <source>
        <dbReference type="ARBA" id="ARBA00023118"/>
    </source>
</evidence>
<evidence type="ECO:0000256" key="2">
    <source>
        <dbReference type="SAM" id="MobiDB-lite"/>
    </source>
</evidence>
<keyword evidence="1" id="KW-0051">Antiviral defense</keyword>
<name>A0A919GKV9_9ACTN</name>
<proteinExistence type="predicted"/>
<dbReference type="NCBIfam" id="TIGR01868">
    <property type="entry name" value="casD_Cas5e"/>
    <property type="match status" value="1"/>
</dbReference>
<evidence type="ECO:0000313" key="4">
    <source>
        <dbReference type="Proteomes" id="UP000603708"/>
    </source>
</evidence>
<gene>
    <name evidence="3" type="ORF">GCM10018793_55220</name>
</gene>
<dbReference type="InterPro" id="IPR010147">
    <property type="entry name" value="CRISPR-assoc_prot_CasD"/>
</dbReference>
<dbReference type="NCBIfam" id="TIGR02593">
    <property type="entry name" value="CRISPR_cas5"/>
    <property type="match status" value="1"/>
</dbReference>
<dbReference type="InterPro" id="IPR021124">
    <property type="entry name" value="CRISPR-assoc_prot_Cas5"/>
</dbReference>
<accession>A0A919GKV9</accession>
<dbReference type="AlphaFoldDB" id="A0A919GKV9"/>
<organism evidence="3 4">
    <name type="scientific">Streptomyces sulfonofaciens</name>
    <dbReference type="NCBI Taxonomy" id="68272"/>
    <lineage>
        <taxon>Bacteria</taxon>
        <taxon>Bacillati</taxon>
        <taxon>Actinomycetota</taxon>
        <taxon>Actinomycetes</taxon>
        <taxon>Kitasatosporales</taxon>
        <taxon>Streptomycetaceae</taxon>
        <taxon>Streptomyces</taxon>
    </lineage>
</organism>
<sequence>MTVLLLRLTGPLQAWGSASRFVQRTTENAPTKSGVLGLLAAAEGRPRDADLSDLTALRFGVRIDQPGRRIKDFHKAEHTDTGRVMPLSDRYYLTDAVFVAGVEGEEGVIRQLNKAVGAPRFLPYLGRRSCPPSRPLLFEQSLTEQPLEEALRSAPWQASPWYREQLKRAAEHEGTPPAPEELDLLLDCPAGAPPDFSLRDTPLTFDWRHRRYAVRGVRTGHMDAPAPEHDPTTHLRPVPAPRTPGSCGGGNASSPTAQAGYTTDDC</sequence>
<dbReference type="GO" id="GO:0051607">
    <property type="term" value="P:defense response to virus"/>
    <property type="evidence" value="ECO:0007669"/>
    <property type="project" value="UniProtKB-KW"/>
</dbReference>
<dbReference type="GO" id="GO:0043571">
    <property type="term" value="P:maintenance of CRISPR repeat elements"/>
    <property type="evidence" value="ECO:0007669"/>
    <property type="project" value="InterPro"/>
</dbReference>
<dbReference type="CDD" id="cd09756">
    <property type="entry name" value="Cas5_I-E"/>
    <property type="match status" value="1"/>
</dbReference>
<dbReference type="Pfam" id="PF09704">
    <property type="entry name" value="Cas_Cas5d"/>
    <property type="match status" value="1"/>
</dbReference>
<feature type="compositionally biased region" description="Polar residues" evidence="2">
    <location>
        <begin position="252"/>
        <end position="266"/>
    </location>
</feature>
<protein>
    <submittedName>
        <fullName evidence="3">Type I-E CRISPR-associated protein Cas5/CasD</fullName>
    </submittedName>
</protein>
<evidence type="ECO:0000313" key="3">
    <source>
        <dbReference type="EMBL" id="GHH85816.1"/>
    </source>
</evidence>
<dbReference type="InterPro" id="IPR013422">
    <property type="entry name" value="CRISPR-assoc_prot_Cas5_N"/>
</dbReference>
<dbReference type="Proteomes" id="UP000603708">
    <property type="component" value="Unassembled WGS sequence"/>
</dbReference>
<dbReference type="Gene3D" id="3.30.70.2660">
    <property type="match status" value="1"/>
</dbReference>
<dbReference type="EMBL" id="BNCD01000020">
    <property type="protein sequence ID" value="GHH85816.1"/>
    <property type="molecule type" value="Genomic_DNA"/>
</dbReference>
<dbReference type="RefSeq" id="WP_189936651.1">
    <property type="nucleotide sequence ID" value="NZ_BNCD01000020.1"/>
</dbReference>
<reference evidence="3" key="1">
    <citation type="journal article" date="2014" name="Int. J. Syst. Evol. Microbiol.">
        <title>Complete genome sequence of Corynebacterium casei LMG S-19264T (=DSM 44701T), isolated from a smear-ripened cheese.</title>
        <authorList>
            <consortium name="US DOE Joint Genome Institute (JGI-PGF)"/>
            <person name="Walter F."/>
            <person name="Albersmeier A."/>
            <person name="Kalinowski J."/>
            <person name="Ruckert C."/>
        </authorList>
    </citation>
    <scope>NUCLEOTIDE SEQUENCE</scope>
    <source>
        <strain evidence="3">JCM 5069</strain>
    </source>
</reference>
<keyword evidence="4" id="KW-1185">Reference proteome</keyword>
<dbReference type="GO" id="GO:0003723">
    <property type="term" value="F:RNA binding"/>
    <property type="evidence" value="ECO:0007669"/>
    <property type="project" value="InterPro"/>
</dbReference>